<dbReference type="Proteomes" id="UP000309550">
    <property type="component" value="Unassembled WGS sequence"/>
</dbReference>
<dbReference type="InterPro" id="IPR025877">
    <property type="entry name" value="MobA-like_NTP_Trfase"/>
</dbReference>
<dbReference type="EMBL" id="VANS01000001">
    <property type="protein sequence ID" value="TMM54450.1"/>
    <property type="molecule type" value="Genomic_DNA"/>
</dbReference>
<dbReference type="InterPro" id="IPR029044">
    <property type="entry name" value="Nucleotide-diphossugar_trans"/>
</dbReference>
<gene>
    <name evidence="3" type="ORF">FDT80_02325</name>
</gene>
<evidence type="ECO:0000313" key="4">
    <source>
        <dbReference type="Proteomes" id="UP000309550"/>
    </source>
</evidence>
<protein>
    <submittedName>
        <fullName evidence="3">Nucleotidyltransferase family protein</fullName>
    </submittedName>
</protein>
<dbReference type="Pfam" id="PF12804">
    <property type="entry name" value="NTP_transf_3"/>
    <property type="match status" value="1"/>
</dbReference>
<evidence type="ECO:0000256" key="1">
    <source>
        <dbReference type="ARBA" id="ARBA00022842"/>
    </source>
</evidence>
<keyword evidence="4" id="KW-1185">Reference proteome</keyword>
<organism evidence="3 4">
    <name type="scientific">Sulfitobacter sabulilitoris</name>
    <dbReference type="NCBI Taxonomy" id="2562655"/>
    <lineage>
        <taxon>Bacteria</taxon>
        <taxon>Pseudomonadati</taxon>
        <taxon>Pseudomonadota</taxon>
        <taxon>Alphaproteobacteria</taxon>
        <taxon>Rhodobacterales</taxon>
        <taxon>Roseobacteraceae</taxon>
        <taxon>Sulfitobacter</taxon>
    </lineage>
</organism>
<dbReference type="GO" id="GO:0016779">
    <property type="term" value="F:nucleotidyltransferase activity"/>
    <property type="evidence" value="ECO:0007669"/>
    <property type="project" value="UniProtKB-ARBA"/>
</dbReference>
<comment type="caution">
    <text evidence="3">The sequence shown here is derived from an EMBL/GenBank/DDBJ whole genome shotgun (WGS) entry which is preliminary data.</text>
</comment>
<dbReference type="PANTHER" id="PTHR43777">
    <property type="entry name" value="MOLYBDENUM COFACTOR CYTIDYLYLTRANSFERASE"/>
    <property type="match status" value="1"/>
</dbReference>
<accession>A0A5S3PLK4</accession>
<sequence length="207" mass="21949">MIDPRLTDIPVILLAAGQSRRMRGADKLLEPVEGAPLLRRQADSARAATDGPVIVALPPPPHPRYAVLTGLDVTPLAVPDAAEGMNASLRTAFAALPTGAPAAMLLLADLPDLLPAHLARVLEAVDLDSDTLIWRGATEDGAPGHPIVFAKSMFAEFANLSGDGGGREVVALAKGRVKLVSLPGQAARRDLDTPEDWADWRAERRER</sequence>
<dbReference type="CDD" id="cd04182">
    <property type="entry name" value="GT_2_like_f"/>
    <property type="match status" value="1"/>
</dbReference>
<dbReference type="Gene3D" id="3.90.550.10">
    <property type="entry name" value="Spore Coat Polysaccharide Biosynthesis Protein SpsA, Chain A"/>
    <property type="match status" value="1"/>
</dbReference>
<name>A0A5S3PLK4_9RHOB</name>
<dbReference type="RefSeq" id="WP_138660622.1">
    <property type="nucleotide sequence ID" value="NZ_VANS01000001.1"/>
</dbReference>
<evidence type="ECO:0000313" key="3">
    <source>
        <dbReference type="EMBL" id="TMM54450.1"/>
    </source>
</evidence>
<dbReference type="AlphaFoldDB" id="A0A5S3PLK4"/>
<reference evidence="3 4" key="1">
    <citation type="submission" date="2019-05" db="EMBL/GenBank/DDBJ databases">
        <title>Sulfitobacter sabulilitoris sp. nov., isolated from a marine sand.</title>
        <authorList>
            <person name="Yoon J.-H."/>
        </authorList>
    </citation>
    <scope>NUCLEOTIDE SEQUENCE [LARGE SCALE GENOMIC DNA]</scope>
    <source>
        <strain evidence="3 4">HSMS-29</strain>
    </source>
</reference>
<evidence type="ECO:0000259" key="2">
    <source>
        <dbReference type="Pfam" id="PF12804"/>
    </source>
</evidence>
<dbReference type="PANTHER" id="PTHR43777:SF1">
    <property type="entry name" value="MOLYBDENUM COFACTOR CYTIDYLYLTRANSFERASE"/>
    <property type="match status" value="1"/>
</dbReference>
<keyword evidence="1" id="KW-0460">Magnesium</keyword>
<feature type="domain" description="MobA-like NTP transferase" evidence="2">
    <location>
        <begin position="11"/>
        <end position="171"/>
    </location>
</feature>
<dbReference type="OrthoDB" id="9779263at2"/>
<dbReference type="SUPFAM" id="SSF53448">
    <property type="entry name" value="Nucleotide-diphospho-sugar transferases"/>
    <property type="match status" value="1"/>
</dbReference>
<keyword evidence="3" id="KW-0808">Transferase</keyword>
<proteinExistence type="predicted"/>